<evidence type="ECO:0000256" key="3">
    <source>
        <dbReference type="ARBA" id="ARBA00023054"/>
    </source>
</evidence>
<dbReference type="InterPro" id="IPR006143">
    <property type="entry name" value="RND_pump_MFP"/>
</dbReference>
<evidence type="ECO:0000313" key="6">
    <source>
        <dbReference type="EMBL" id="MFD0947461.1"/>
    </source>
</evidence>
<evidence type="ECO:0000313" key="7">
    <source>
        <dbReference type="Proteomes" id="UP001596977"/>
    </source>
</evidence>
<name>A0ABW3H7I8_9SPHN</name>
<proteinExistence type="inferred from homology"/>
<sequence>MPLLVGLGLIVLMIASATLYWALQPRPQATQLIYGSGRIEADEVRLSSEVPGRVLENRAIEGSSVSSGTLVVRIDPADYALQADRAEAQRTAARMAAIQIDGQIALAAHHAMTAKTDLGRYEELSRRGWVSAQRLDVQRNVYVAAAEQVGVFREQRAGAMAQAEAARKTLALAQSQIGKTRVYAPLSAAVLERLVEPGEVVAAGQPLAVLADLTTVRLKIFISEADLGRVRLGAAARIRVDAFPGRDFIARVTRVDAQAQFTPRDVHMKDERSRTVYGVTLEAANPEGLLKPGMPADAWILWDARAGWPAKLSIPE</sequence>
<dbReference type="Pfam" id="PF25954">
    <property type="entry name" value="Beta-barrel_RND_2"/>
    <property type="match status" value="1"/>
</dbReference>
<evidence type="ECO:0000259" key="4">
    <source>
        <dbReference type="Pfam" id="PF25917"/>
    </source>
</evidence>
<keyword evidence="7" id="KW-1185">Reference proteome</keyword>
<dbReference type="PANTHER" id="PTHR32347:SF23">
    <property type="entry name" value="BLL5650 PROTEIN"/>
    <property type="match status" value="1"/>
</dbReference>
<evidence type="ECO:0000256" key="1">
    <source>
        <dbReference type="ARBA" id="ARBA00004196"/>
    </source>
</evidence>
<dbReference type="Gene3D" id="2.40.50.100">
    <property type="match status" value="1"/>
</dbReference>
<reference evidence="7" key="1">
    <citation type="journal article" date="2019" name="Int. J. Syst. Evol. Microbiol.">
        <title>The Global Catalogue of Microorganisms (GCM) 10K type strain sequencing project: providing services to taxonomists for standard genome sequencing and annotation.</title>
        <authorList>
            <consortium name="The Broad Institute Genomics Platform"/>
            <consortium name="The Broad Institute Genome Sequencing Center for Infectious Disease"/>
            <person name="Wu L."/>
            <person name="Ma J."/>
        </authorList>
    </citation>
    <scope>NUCLEOTIDE SEQUENCE [LARGE SCALE GENOMIC DNA]</scope>
    <source>
        <strain evidence="7">CCUG 62982</strain>
    </source>
</reference>
<dbReference type="RefSeq" id="WP_264945278.1">
    <property type="nucleotide sequence ID" value="NZ_JAPDRA010000007.1"/>
</dbReference>
<organism evidence="6 7">
    <name type="scientific">Sphingomonas canadensis</name>
    <dbReference type="NCBI Taxonomy" id="1219257"/>
    <lineage>
        <taxon>Bacteria</taxon>
        <taxon>Pseudomonadati</taxon>
        <taxon>Pseudomonadota</taxon>
        <taxon>Alphaproteobacteria</taxon>
        <taxon>Sphingomonadales</taxon>
        <taxon>Sphingomonadaceae</taxon>
        <taxon>Sphingomonas</taxon>
    </lineage>
</organism>
<dbReference type="PANTHER" id="PTHR32347">
    <property type="entry name" value="EFFLUX SYSTEM COMPONENT YKNX-RELATED"/>
    <property type="match status" value="1"/>
</dbReference>
<dbReference type="Gene3D" id="2.40.30.170">
    <property type="match status" value="1"/>
</dbReference>
<comment type="subcellular location">
    <subcellularLocation>
        <location evidence="1">Cell envelope</location>
    </subcellularLocation>
</comment>
<evidence type="ECO:0000259" key="5">
    <source>
        <dbReference type="Pfam" id="PF25954"/>
    </source>
</evidence>
<keyword evidence="3" id="KW-0175">Coiled coil</keyword>
<protein>
    <submittedName>
        <fullName evidence="6">HlyD family secretion protein</fullName>
    </submittedName>
</protein>
<dbReference type="InterPro" id="IPR050465">
    <property type="entry name" value="UPF0194_transport"/>
</dbReference>
<accession>A0ABW3H7I8</accession>
<dbReference type="SUPFAM" id="SSF111369">
    <property type="entry name" value="HlyD-like secretion proteins"/>
    <property type="match status" value="1"/>
</dbReference>
<dbReference type="NCBIfam" id="TIGR01730">
    <property type="entry name" value="RND_mfp"/>
    <property type="match status" value="1"/>
</dbReference>
<dbReference type="Proteomes" id="UP001596977">
    <property type="component" value="Unassembled WGS sequence"/>
</dbReference>
<feature type="domain" description="CusB-like beta-barrel" evidence="5">
    <location>
        <begin position="218"/>
        <end position="297"/>
    </location>
</feature>
<dbReference type="InterPro" id="IPR058792">
    <property type="entry name" value="Beta-barrel_RND_2"/>
</dbReference>
<dbReference type="EMBL" id="JBHTJG010000007">
    <property type="protein sequence ID" value="MFD0947461.1"/>
    <property type="molecule type" value="Genomic_DNA"/>
</dbReference>
<comment type="similarity">
    <text evidence="2">Belongs to the membrane fusion protein (MFP) (TC 8.A.1) family.</text>
</comment>
<feature type="domain" description="Multidrug resistance protein MdtA-like barrel-sandwich hybrid" evidence="4">
    <location>
        <begin position="44"/>
        <end position="210"/>
    </location>
</feature>
<evidence type="ECO:0000256" key="2">
    <source>
        <dbReference type="ARBA" id="ARBA00009477"/>
    </source>
</evidence>
<dbReference type="InterPro" id="IPR058625">
    <property type="entry name" value="MdtA-like_BSH"/>
</dbReference>
<gene>
    <name evidence="6" type="ORF">ACFQ1E_14010</name>
</gene>
<dbReference type="Pfam" id="PF25917">
    <property type="entry name" value="BSH_RND"/>
    <property type="match status" value="1"/>
</dbReference>
<comment type="caution">
    <text evidence="6">The sequence shown here is derived from an EMBL/GenBank/DDBJ whole genome shotgun (WGS) entry which is preliminary data.</text>
</comment>